<name>A0A067C3C2_SAPPC</name>
<dbReference type="Proteomes" id="UP000030745">
    <property type="component" value="Unassembled WGS sequence"/>
</dbReference>
<dbReference type="OrthoDB" id="74660at2759"/>
<accession>A0A067C3C2</accession>
<evidence type="ECO:0000256" key="1">
    <source>
        <dbReference type="SAM" id="SignalP"/>
    </source>
</evidence>
<feature type="signal peptide" evidence="1">
    <location>
        <begin position="1"/>
        <end position="19"/>
    </location>
</feature>
<organism evidence="2 3">
    <name type="scientific">Saprolegnia parasitica (strain CBS 223.65)</name>
    <dbReference type="NCBI Taxonomy" id="695850"/>
    <lineage>
        <taxon>Eukaryota</taxon>
        <taxon>Sar</taxon>
        <taxon>Stramenopiles</taxon>
        <taxon>Oomycota</taxon>
        <taxon>Saprolegniomycetes</taxon>
        <taxon>Saprolegniales</taxon>
        <taxon>Saprolegniaceae</taxon>
        <taxon>Saprolegnia</taxon>
    </lineage>
</organism>
<dbReference type="EMBL" id="KK583234">
    <property type="protein sequence ID" value="KDO25254.1"/>
    <property type="molecule type" value="Genomic_DNA"/>
</dbReference>
<dbReference type="KEGG" id="spar:SPRG_09502"/>
<evidence type="ECO:0000313" key="3">
    <source>
        <dbReference type="Proteomes" id="UP000030745"/>
    </source>
</evidence>
<sequence length="277" mass="31391">MHLPLFCFIAAAHIISTSGQFQTMPGGARVPLLVPAWSETSLKLVAGRALQASFKTRYAYSGGSIREFLREPVREPRTAQAEIGFHLTEADIKALQHNTEGPTNARIETFRQIYVDAIDNYDHYVKDVHWRREVKSKCFGWLLTTMALLKFSVSILKWAEAWGGALYGWVFKSFVHKLASERQLKLRVSDYSSYYIFFKLSATLTIDDSFKVVKGVPNEQGCLDYIVTDLCSNTYFHPGFPTFPAIDAIVVTQLTIYFLQITVSERPPMASNVHLYS</sequence>
<gene>
    <name evidence="2" type="ORF">SPRG_09502</name>
</gene>
<keyword evidence="1" id="KW-0732">Signal</keyword>
<dbReference type="RefSeq" id="XP_012204087.1">
    <property type="nucleotide sequence ID" value="XM_012348697.1"/>
</dbReference>
<reference evidence="2 3" key="1">
    <citation type="journal article" date="2013" name="PLoS Genet.">
        <title>Distinctive expansion of potential virulence genes in the genome of the oomycete fish pathogen Saprolegnia parasitica.</title>
        <authorList>
            <person name="Jiang R.H."/>
            <person name="de Bruijn I."/>
            <person name="Haas B.J."/>
            <person name="Belmonte R."/>
            <person name="Lobach L."/>
            <person name="Christie J."/>
            <person name="van den Ackerveken G."/>
            <person name="Bottin A."/>
            <person name="Bulone V."/>
            <person name="Diaz-Moreno S.M."/>
            <person name="Dumas B."/>
            <person name="Fan L."/>
            <person name="Gaulin E."/>
            <person name="Govers F."/>
            <person name="Grenville-Briggs L.J."/>
            <person name="Horner N.R."/>
            <person name="Levin J.Z."/>
            <person name="Mammella M."/>
            <person name="Meijer H.J."/>
            <person name="Morris P."/>
            <person name="Nusbaum C."/>
            <person name="Oome S."/>
            <person name="Phillips A.J."/>
            <person name="van Rooyen D."/>
            <person name="Rzeszutek E."/>
            <person name="Saraiva M."/>
            <person name="Secombes C.J."/>
            <person name="Seidl M.F."/>
            <person name="Snel B."/>
            <person name="Stassen J.H."/>
            <person name="Sykes S."/>
            <person name="Tripathy S."/>
            <person name="van den Berg H."/>
            <person name="Vega-Arreguin J.C."/>
            <person name="Wawra S."/>
            <person name="Young S.K."/>
            <person name="Zeng Q."/>
            <person name="Dieguez-Uribeondo J."/>
            <person name="Russ C."/>
            <person name="Tyler B.M."/>
            <person name="van West P."/>
        </authorList>
    </citation>
    <scope>NUCLEOTIDE SEQUENCE [LARGE SCALE GENOMIC DNA]</scope>
    <source>
        <strain evidence="2 3">CBS 223.65</strain>
    </source>
</reference>
<dbReference type="GeneID" id="24131659"/>
<evidence type="ECO:0000313" key="2">
    <source>
        <dbReference type="EMBL" id="KDO25254.1"/>
    </source>
</evidence>
<dbReference type="OMA" id="WARSAKH"/>
<dbReference type="VEuPathDB" id="FungiDB:SPRG_09502"/>
<dbReference type="AlphaFoldDB" id="A0A067C3C2"/>
<keyword evidence="3" id="KW-1185">Reference proteome</keyword>
<proteinExistence type="predicted"/>
<protein>
    <submittedName>
        <fullName evidence="2">Uncharacterized protein</fullName>
    </submittedName>
</protein>
<feature type="chain" id="PRO_5001634016" evidence="1">
    <location>
        <begin position="20"/>
        <end position="277"/>
    </location>
</feature>